<dbReference type="SUPFAM" id="SSF52540">
    <property type="entry name" value="P-loop containing nucleoside triphosphate hydrolases"/>
    <property type="match status" value="1"/>
</dbReference>
<evidence type="ECO:0000313" key="2">
    <source>
        <dbReference type="Proteomes" id="UP000076761"/>
    </source>
</evidence>
<evidence type="ECO:0008006" key="3">
    <source>
        <dbReference type="Google" id="ProtNLM"/>
    </source>
</evidence>
<dbReference type="Gene3D" id="3.40.50.300">
    <property type="entry name" value="P-loop containing nucleotide triphosphate hydrolases"/>
    <property type="match status" value="1"/>
</dbReference>
<proteinExistence type="predicted"/>
<sequence length="165" mass="17946">MVPECCRSSAELHDFQLKLALAIQNGLDGAILASCGMCKSACLYIPVKAAILRHREALMILVVPTKALSEDQAKSANARGLRAVAINRDTMRAALNETPPRKLLNEVETGLWDLAKQTLVSAGLLVSSRTVGCTLFLETVHPARVWDCQVLNCQRGLRPDTAKTH</sequence>
<organism evidence="1 2">
    <name type="scientific">Neolentinus lepideus HHB14362 ss-1</name>
    <dbReference type="NCBI Taxonomy" id="1314782"/>
    <lineage>
        <taxon>Eukaryota</taxon>
        <taxon>Fungi</taxon>
        <taxon>Dikarya</taxon>
        <taxon>Basidiomycota</taxon>
        <taxon>Agaricomycotina</taxon>
        <taxon>Agaricomycetes</taxon>
        <taxon>Gloeophyllales</taxon>
        <taxon>Gloeophyllaceae</taxon>
        <taxon>Neolentinus</taxon>
    </lineage>
</organism>
<protein>
    <recommendedName>
        <fullName evidence="3">DEAD/DEAH box helicase domain-containing protein</fullName>
    </recommendedName>
</protein>
<evidence type="ECO:0000313" key="1">
    <source>
        <dbReference type="EMBL" id="KZT23416.1"/>
    </source>
</evidence>
<gene>
    <name evidence="1" type="ORF">NEOLEDRAFT_544261</name>
</gene>
<name>A0A165R7J2_9AGAM</name>
<dbReference type="InParanoid" id="A0A165R7J2"/>
<dbReference type="AlphaFoldDB" id="A0A165R7J2"/>
<accession>A0A165R7J2</accession>
<dbReference type="InterPro" id="IPR027417">
    <property type="entry name" value="P-loop_NTPase"/>
</dbReference>
<dbReference type="EMBL" id="KV425585">
    <property type="protein sequence ID" value="KZT23416.1"/>
    <property type="molecule type" value="Genomic_DNA"/>
</dbReference>
<dbReference type="Proteomes" id="UP000076761">
    <property type="component" value="Unassembled WGS sequence"/>
</dbReference>
<dbReference type="OrthoDB" id="3260945at2759"/>
<reference evidence="1 2" key="1">
    <citation type="journal article" date="2016" name="Mol. Biol. Evol.">
        <title>Comparative Genomics of Early-Diverging Mushroom-Forming Fungi Provides Insights into the Origins of Lignocellulose Decay Capabilities.</title>
        <authorList>
            <person name="Nagy L.G."/>
            <person name="Riley R."/>
            <person name="Tritt A."/>
            <person name="Adam C."/>
            <person name="Daum C."/>
            <person name="Floudas D."/>
            <person name="Sun H."/>
            <person name="Yadav J.S."/>
            <person name="Pangilinan J."/>
            <person name="Larsson K.H."/>
            <person name="Matsuura K."/>
            <person name="Barry K."/>
            <person name="Labutti K."/>
            <person name="Kuo R."/>
            <person name="Ohm R.A."/>
            <person name="Bhattacharya S.S."/>
            <person name="Shirouzu T."/>
            <person name="Yoshinaga Y."/>
            <person name="Martin F.M."/>
            <person name="Grigoriev I.V."/>
            <person name="Hibbett D.S."/>
        </authorList>
    </citation>
    <scope>NUCLEOTIDE SEQUENCE [LARGE SCALE GENOMIC DNA]</scope>
    <source>
        <strain evidence="1 2">HHB14362 ss-1</strain>
    </source>
</reference>
<keyword evidence="2" id="KW-1185">Reference proteome</keyword>